<comment type="caution">
    <text evidence="3">The sequence shown here is derived from an EMBL/GenBank/DDBJ whole genome shotgun (WGS) entry which is preliminary data.</text>
</comment>
<evidence type="ECO:0000313" key="4">
    <source>
        <dbReference type="Proteomes" id="UP001558652"/>
    </source>
</evidence>
<protein>
    <submittedName>
        <fullName evidence="3">Uncharacterized protein</fullName>
    </submittedName>
</protein>
<dbReference type="AlphaFoldDB" id="A0ABD0YH36"/>
<accession>A0ABD0YH36</accession>
<name>A0ABD0YH36_9HEMI</name>
<dbReference type="InterPro" id="IPR039034">
    <property type="entry name" value="INPP4"/>
</dbReference>
<keyword evidence="1" id="KW-0378">Hydrolase</keyword>
<evidence type="ECO:0000256" key="1">
    <source>
        <dbReference type="ARBA" id="ARBA00022801"/>
    </source>
</evidence>
<dbReference type="Proteomes" id="UP001558652">
    <property type="component" value="Unassembled WGS sequence"/>
</dbReference>
<reference evidence="3 4" key="1">
    <citation type="submission" date="2024-07" db="EMBL/GenBank/DDBJ databases">
        <title>Chromosome-level genome assembly of the water stick insect Ranatra chinensis (Heteroptera: Nepidae).</title>
        <authorList>
            <person name="Liu X."/>
        </authorList>
    </citation>
    <scope>NUCLEOTIDE SEQUENCE [LARGE SCALE GENOMIC DNA]</scope>
    <source>
        <strain evidence="3">Cailab_2021Rc</strain>
        <tissue evidence="3">Muscle</tissue>
    </source>
</reference>
<dbReference type="EMBL" id="JBFDAA010000007">
    <property type="protein sequence ID" value="KAL1130606.1"/>
    <property type="molecule type" value="Genomic_DNA"/>
</dbReference>
<organism evidence="3 4">
    <name type="scientific">Ranatra chinensis</name>
    <dbReference type="NCBI Taxonomy" id="642074"/>
    <lineage>
        <taxon>Eukaryota</taxon>
        <taxon>Metazoa</taxon>
        <taxon>Ecdysozoa</taxon>
        <taxon>Arthropoda</taxon>
        <taxon>Hexapoda</taxon>
        <taxon>Insecta</taxon>
        <taxon>Pterygota</taxon>
        <taxon>Neoptera</taxon>
        <taxon>Paraneoptera</taxon>
        <taxon>Hemiptera</taxon>
        <taxon>Heteroptera</taxon>
        <taxon>Panheteroptera</taxon>
        <taxon>Nepomorpha</taxon>
        <taxon>Nepidae</taxon>
        <taxon>Ranatrinae</taxon>
        <taxon>Ranatra</taxon>
    </lineage>
</organism>
<dbReference type="GO" id="GO:0006629">
    <property type="term" value="P:lipid metabolic process"/>
    <property type="evidence" value="ECO:0007669"/>
    <property type="project" value="UniProtKB-KW"/>
</dbReference>
<feature type="non-terminal residue" evidence="3">
    <location>
        <position position="1"/>
    </location>
</feature>
<keyword evidence="2" id="KW-0443">Lipid metabolism</keyword>
<gene>
    <name evidence="3" type="ORF">AAG570_011850</name>
</gene>
<dbReference type="PANTHER" id="PTHR12187:SF11">
    <property type="entry name" value="PHOSPHATIDYLINOSITOL-3,4-BISPHOSPHATE 4-PHOSPHATASE"/>
    <property type="match status" value="1"/>
</dbReference>
<evidence type="ECO:0000256" key="2">
    <source>
        <dbReference type="ARBA" id="ARBA00023098"/>
    </source>
</evidence>
<evidence type="ECO:0000313" key="3">
    <source>
        <dbReference type="EMBL" id="KAL1130606.1"/>
    </source>
</evidence>
<proteinExistence type="predicted"/>
<sequence>LEFAPVNLHLQRIWVQNETLKKCGFYDIVTVGAFTAHSHRSKNGGLIKLLQQLKESPMKNRSESSIVNKISMAHDAIQAIKQIRKEVVDSMRTLMRLAKEKKTTGMIPICDDMIAKTRTLLSLWDPGLVEEALSFVEEHKVSCVIVVMSPFRRIAQQLQLDQLMAELPIPAQQLVGGSSAATTPTGATILDDLSEEEDPKIVSLTNGHSAESEIGKKFLDTHAMCSSPSANYYKPTEEPEPWDLTQLNIEASVMCLVSKVKFLCGRCTSPAVRLRSEKNYCF</sequence>
<dbReference type="GO" id="GO:0016788">
    <property type="term" value="F:hydrolase activity, acting on ester bonds"/>
    <property type="evidence" value="ECO:0007669"/>
    <property type="project" value="UniProtKB-ARBA"/>
</dbReference>
<keyword evidence="4" id="KW-1185">Reference proteome</keyword>
<dbReference type="PANTHER" id="PTHR12187">
    <property type="entry name" value="AGAP000124-PA"/>
    <property type="match status" value="1"/>
</dbReference>